<dbReference type="SUPFAM" id="SSF56935">
    <property type="entry name" value="Porins"/>
    <property type="match status" value="1"/>
</dbReference>
<evidence type="ECO:0000313" key="2">
    <source>
        <dbReference type="EMBL" id="PSW23674.1"/>
    </source>
</evidence>
<dbReference type="AlphaFoldDB" id="A0A0J8V715"/>
<dbReference type="EMBL" id="PYLZ01000007">
    <property type="protein sequence ID" value="PSW23674.1"/>
    <property type="molecule type" value="Genomic_DNA"/>
</dbReference>
<dbReference type="OrthoDB" id="6077588at2"/>
<organism evidence="2 3">
    <name type="scientific">Photobacterium swingsii</name>
    <dbReference type="NCBI Taxonomy" id="680026"/>
    <lineage>
        <taxon>Bacteria</taxon>
        <taxon>Pseudomonadati</taxon>
        <taxon>Pseudomonadota</taxon>
        <taxon>Gammaproteobacteria</taxon>
        <taxon>Vibrionales</taxon>
        <taxon>Vibrionaceae</taxon>
        <taxon>Photobacterium</taxon>
    </lineage>
</organism>
<comment type="caution">
    <text evidence="2">The sequence shown here is derived from an EMBL/GenBank/DDBJ whole genome shotgun (WGS) entry which is preliminary data.</text>
</comment>
<dbReference type="Pfam" id="PF13729">
    <property type="entry name" value="TraF_2"/>
    <property type="match status" value="1"/>
</dbReference>
<evidence type="ECO:0000256" key="1">
    <source>
        <dbReference type="SAM" id="SignalP"/>
    </source>
</evidence>
<proteinExistence type="predicted"/>
<dbReference type="RefSeq" id="WP_048900500.1">
    <property type="nucleotide sequence ID" value="NZ_AP024852.1"/>
</dbReference>
<accession>A0A0J8V715</accession>
<dbReference type="Gene3D" id="2.40.160.60">
    <property type="entry name" value="Outer membrane protein transport protein (OMPP1/FadL/TodX)"/>
    <property type="match status" value="1"/>
</dbReference>
<reference evidence="2 3" key="1">
    <citation type="submission" date="2018-01" db="EMBL/GenBank/DDBJ databases">
        <title>Whole genome sequencing of Histamine producing bacteria.</title>
        <authorList>
            <person name="Butler K."/>
        </authorList>
    </citation>
    <scope>NUCLEOTIDE SEQUENCE [LARGE SCALE GENOMIC DNA]</scope>
    <source>
        <strain evidence="2 3">DSM 24669</strain>
    </source>
</reference>
<feature type="signal peptide" evidence="1">
    <location>
        <begin position="1"/>
        <end position="25"/>
    </location>
</feature>
<dbReference type="InterPro" id="IPR032811">
    <property type="entry name" value="Put_conjugal_transfer"/>
</dbReference>
<keyword evidence="1" id="KW-0732">Signal</keyword>
<dbReference type="STRING" id="680026.AB733_20715"/>
<protein>
    <recommendedName>
        <fullName evidence="4">Conjugal transfer protein TraF</fullName>
    </recommendedName>
</protein>
<evidence type="ECO:0008006" key="4">
    <source>
        <dbReference type="Google" id="ProtNLM"/>
    </source>
</evidence>
<sequence length="386" mass="41482">MNINRSGISLMVAAALPLVSFSSAAYTGMDARGGAMGGTGVASASYLTAAFYNPAMATHYKDNDDFGLLLPSINVSAHDADDMMTKLDDFQKLNDRLESDPSVRGEWEDALRALDNGQIAAEAKVGMVVSIPNRFVSASLFTKADVAAFAVTEVADSDFTNPNPNDLDSMATGLAGGTVDLGVTLAKSFELSAYGKRFSVGVSPKFQKLVALNMMESVSTFDFEIDDPEQSSAFNMDLGVSYQPIDNVTIGFSAMNLISQELETNKIIGDAGESYSATFMVEPQYKLGAAYANGWFTIAADVDLNKQQYFKQFDYSTQFAKLGVELDAWQWAQLRAGYSHSMTDHAESLMTAGIGFTPFGAFGFDLAGQFGKDNNYGVSAQLVFTL</sequence>
<dbReference type="Proteomes" id="UP000240481">
    <property type="component" value="Unassembled WGS sequence"/>
</dbReference>
<evidence type="ECO:0000313" key="3">
    <source>
        <dbReference type="Proteomes" id="UP000240481"/>
    </source>
</evidence>
<gene>
    <name evidence="2" type="ORF">C9I94_13270</name>
</gene>
<name>A0A0J8V715_9GAMM</name>
<keyword evidence="3" id="KW-1185">Reference proteome</keyword>
<feature type="chain" id="PRO_5030008999" description="Conjugal transfer protein TraF" evidence="1">
    <location>
        <begin position="26"/>
        <end position="386"/>
    </location>
</feature>